<proteinExistence type="inferred from homology"/>
<feature type="transmembrane region" description="Helical" evidence="2">
    <location>
        <begin position="87"/>
        <end position="106"/>
    </location>
</feature>
<keyword evidence="2" id="KW-1133">Transmembrane helix</keyword>
<protein>
    <submittedName>
        <fullName evidence="3">Peroxygenase 3</fullName>
    </submittedName>
</protein>
<organism evidence="3 4">
    <name type="scientific">Apiospora arundinis</name>
    <dbReference type="NCBI Taxonomy" id="335852"/>
    <lineage>
        <taxon>Eukaryota</taxon>
        <taxon>Fungi</taxon>
        <taxon>Dikarya</taxon>
        <taxon>Ascomycota</taxon>
        <taxon>Pezizomycotina</taxon>
        <taxon>Sordariomycetes</taxon>
        <taxon>Xylariomycetidae</taxon>
        <taxon>Amphisphaeriales</taxon>
        <taxon>Apiosporaceae</taxon>
        <taxon>Apiospora</taxon>
    </lineage>
</organism>
<keyword evidence="2" id="KW-0472">Membrane</keyword>
<dbReference type="Pfam" id="PF05042">
    <property type="entry name" value="Caleosin"/>
    <property type="match status" value="1"/>
</dbReference>
<feature type="transmembrane region" description="Helical" evidence="2">
    <location>
        <begin position="182"/>
        <end position="200"/>
    </location>
</feature>
<gene>
    <name evidence="3" type="ORF">PGQ11_002862</name>
</gene>
<evidence type="ECO:0000256" key="2">
    <source>
        <dbReference type="SAM" id="Phobius"/>
    </source>
</evidence>
<dbReference type="InterPro" id="IPR007736">
    <property type="entry name" value="Caleosin-related"/>
</dbReference>
<evidence type="ECO:0000313" key="4">
    <source>
        <dbReference type="Proteomes" id="UP001390339"/>
    </source>
</evidence>
<dbReference type="PANTHER" id="PTHR31495:SF0">
    <property type="entry name" value="BINDING PROTEIN CALEOSIN, PUTATIVE (AFU_ORTHOLOGUE AFUA_5G13750)-RELATED"/>
    <property type="match status" value="1"/>
</dbReference>
<keyword evidence="4" id="KW-1185">Reference proteome</keyword>
<dbReference type="PANTHER" id="PTHR31495">
    <property type="entry name" value="PEROXYGENASE 3-RELATED"/>
    <property type="match status" value="1"/>
</dbReference>
<dbReference type="Proteomes" id="UP001390339">
    <property type="component" value="Unassembled WGS sequence"/>
</dbReference>
<name>A0ABR2J490_9PEZI</name>
<comment type="similarity">
    <text evidence="1">Belongs to the caleosin family.</text>
</comment>
<reference evidence="3 4" key="1">
    <citation type="journal article" date="2024" name="IMA Fungus">
        <title>Apiospora arundinis, a panoply of carbohydrate-active enzymes and secondary metabolites.</title>
        <authorList>
            <person name="Sorensen T."/>
            <person name="Petersen C."/>
            <person name="Muurmann A.T."/>
            <person name="Christiansen J.V."/>
            <person name="Brundto M.L."/>
            <person name="Overgaard C.K."/>
            <person name="Boysen A.T."/>
            <person name="Wollenberg R.D."/>
            <person name="Larsen T.O."/>
            <person name="Sorensen J.L."/>
            <person name="Nielsen K.L."/>
            <person name="Sondergaard T.E."/>
        </authorList>
    </citation>
    <scope>NUCLEOTIDE SEQUENCE [LARGE SCALE GENOMIC DNA]</scope>
    <source>
        <strain evidence="3 4">AAU 773</strain>
    </source>
</reference>
<evidence type="ECO:0000313" key="3">
    <source>
        <dbReference type="EMBL" id="KAK8872348.1"/>
    </source>
</evidence>
<keyword evidence="2" id="KW-0812">Transmembrane</keyword>
<comment type="caution">
    <text evidence="3">The sequence shown here is derived from an EMBL/GenBank/DDBJ whole genome shotgun (WGS) entry which is preliminary data.</text>
</comment>
<accession>A0ABR2J490</accession>
<dbReference type="EMBL" id="JAPCWZ010000003">
    <property type="protein sequence ID" value="KAK8872348.1"/>
    <property type="molecule type" value="Genomic_DNA"/>
</dbReference>
<sequence>MAASCSISDVPVTVERKPFFQPEELEIPPHPGTARVTIAATYEKPTGTEGWADNNKDKTVLQQHCEFFDFDNDGVIWPQDTFKGFRLVGFNIFLSLLTVFIIHANFSYPSGDSILPDPLFRVYLRNIHKDKHGSDSGTYDHEGRFSPQHFHSIFVKYAEGRDYLTARDIWKMLKGQRVIMDPIGWFGAFFEWFATYLMLWPEDGKIWKEDIRRVYDGSIFHIMAQRRAQKSKAT</sequence>
<evidence type="ECO:0000256" key="1">
    <source>
        <dbReference type="ARBA" id="ARBA00006765"/>
    </source>
</evidence>